<dbReference type="InterPro" id="IPR012677">
    <property type="entry name" value="Nucleotide-bd_a/b_plait_sf"/>
</dbReference>
<dbReference type="InterPro" id="IPR035979">
    <property type="entry name" value="RBD_domain_sf"/>
</dbReference>
<organism evidence="3">
    <name type="scientific">Tanacetum cinerariifolium</name>
    <name type="common">Dalmatian daisy</name>
    <name type="synonym">Chrysanthemum cinerariifolium</name>
    <dbReference type="NCBI Taxonomy" id="118510"/>
    <lineage>
        <taxon>Eukaryota</taxon>
        <taxon>Viridiplantae</taxon>
        <taxon>Streptophyta</taxon>
        <taxon>Embryophyta</taxon>
        <taxon>Tracheophyta</taxon>
        <taxon>Spermatophyta</taxon>
        <taxon>Magnoliopsida</taxon>
        <taxon>eudicotyledons</taxon>
        <taxon>Gunneridae</taxon>
        <taxon>Pentapetalae</taxon>
        <taxon>asterids</taxon>
        <taxon>campanulids</taxon>
        <taxon>Asterales</taxon>
        <taxon>Asteraceae</taxon>
        <taxon>Asteroideae</taxon>
        <taxon>Anthemideae</taxon>
        <taxon>Anthemidinae</taxon>
        <taxon>Tanacetum</taxon>
    </lineage>
</organism>
<comment type="caution">
    <text evidence="3">The sequence shown here is derived from an EMBL/GenBank/DDBJ whole genome shotgun (WGS) entry which is preliminary data.</text>
</comment>
<keyword evidence="1" id="KW-0694">RNA-binding</keyword>
<dbReference type="GO" id="GO:0003723">
    <property type="term" value="F:RNA binding"/>
    <property type="evidence" value="ECO:0007669"/>
    <property type="project" value="UniProtKB-UniRule"/>
</dbReference>
<dbReference type="Pfam" id="PF00076">
    <property type="entry name" value="RRM_1"/>
    <property type="match status" value="1"/>
</dbReference>
<dbReference type="Gene3D" id="3.30.70.330">
    <property type="match status" value="1"/>
</dbReference>
<gene>
    <name evidence="3" type="ORF">Tci_832246</name>
</gene>
<accession>A0A699Q0X7</accession>
<evidence type="ECO:0000256" key="1">
    <source>
        <dbReference type="PROSITE-ProRule" id="PRU00176"/>
    </source>
</evidence>
<dbReference type="AlphaFoldDB" id="A0A699Q0X7"/>
<reference evidence="3" key="1">
    <citation type="journal article" date="2019" name="Sci. Rep.">
        <title>Draft genome of Tanacetum cinerariifolium, the natural source of mosquito coil.</title>
        <authorList>
            <person name="Yamashiro T."/>
            <person name="Shiraishi A."/>
            <person name="Satake H."/>
            <person name="Nakayama K."/>
        </authorList>
    </citation>
    <scope>NUCLEOTIDE SEQUENCE</scope>
</reference>
<protein>
    <submittedName>
        <fullName evidence="3">Heterogeneous nuclear ribonucleoprotein Q</fullName>
    </submittedName>
</protein>
<feature type="domain" description="RRM" evidence="2">
    <location>
        <begin position="2"/>
        <end position="76"/>
    </location>
</feature>
<dbReference type="EMBL" id="BKCJ010984762">
    <property type="protein sequence ID" value="GFC60276.1"/>
    <property type="molecule type" value="Genomic_DNA"/>
</dbReference>
<proteinExistence type="predicted"/>
<dbReference type="PROSITE" id="PS50102">
    <property type="entry name" value="RRM"/>
    <property type="match status" value="1"/>
</dbReference>
<sequence length="90" mass="10273">VKALYVKNLPKNVTSEQLEKIFEHHGKITKVVLPPAKAGHERSRFGFVHFADRSSVMKALKDTEKYELNATYVWKGTFNSWYGNDANAFA</sequence>
<evidence type="ECO:0000313" key="3">
    <source>
        <dbReference type="EMBL" id="GFC60276.1"/>
    </source>
</evidence>
<dbReference type="PANTHER" id="PTHR15241">
    <property type="entry name" value="TRANSFORMER-2-RELATED"/>
    <property type="match status" value="1"/>
</dbReference>
<evidence type="ECO:0000259" key="2">
    <source>
        <dbReference type="PROSITE" id="PS50102"/>
    </source>
</evidence>
<name>A0A699Q0X7_TANCI</name>
<feature type="non-terminal residue" evidence="3">
    <location>
        <position position="1"/>
    </location>
</feature>
<dbReference type="CDD" id="cd00590">
    <property type="entry name" value="RRM_SF"/>
    <property type="match status" value="1"/>
</dbReference>
<keyword evidence="3" id="KW-0687">Ribonucleoprotein</keyword>
<dbReference type="InterPro" id="IPR000504">
    <property type="entry name" value="RRM_dom"/>
</dbReference>
<dbReference type="SMART" id="SM00360">
    <property type="entry name" value="RRM"/>
    <property type="match status" value="1"/>
</dbReference>
<dbReference type="SUPFAM" id="SSF54928">
    <property type="entry name" value="RNA-binding domain, RBD"/>
    <property type="match status" value="1"/>
</dbReference>
<dbReference type="GO" id="GO:1990904">
    <property type="term" value="C:ribonucleoprotein complex"/>
    <property type="evidence" value="ECO:0007669"/>
    <property type="project" value="UniProtKB-KW"/>
</dbReference>
<dbReference type="PANTHER" id="PTHR15241:SF309">
    <property type="entry name" value="RNA-BINDING (RRM_RBD_RNP MOTIFS) FAMILY PROTEIN"/>
    <property type="match status" value="1"/>
</dbReference>